<dbReference type="KEGG" id="marq:MARGE09_P1384"/>
<name>A0AAN1WGK8_9GAMM</name>
<protein>
    <submittedName>
        <fullName evidence="3">Pteridine reductase</fullName>
        <ecNumber evidence="3">1.5.1.33</ecNumber>
    </submittedName>
</protein>
<evidence type="ECO:0000313" key="4">
    <source>
        <dbReference type="Proteomes" id="UP001320119"/>
    </source>
</evidence>
<dbReference type="Proteomes" id="UP001320119">
    <property type="component" value="Chromosome"/>
</dbReference>
<dbReference type="SUPFAM" id="SSF51735">
    <property type="entry name" value="NAD(P)-binding Rossmann-fold domains"/>
    <property type="match status" value="1"/>
</dbReference>
<dbReference type="PANTHER" id="PTHR43639">
    <property type="entry name" value="OXIDOREDUCTASE, SHORT-CHAIN DEHYDROGENASE/REDUCTASE FAMILY (AFU_ORTHOLOGUE AFUA_5G02870)"/>
    <property type="match status" value="1"/>
</dbReference>
<dbReference type="GO" id="GO:0047040">
    <property type="term" value="F:pteridine reductase activity"/>
    <property type="evidence" value="ECO:0007669"/>
    <property type="project" value="UniProtKB-EC"/>
</dbReference>
<dbReference type="InterPro" id="IPR002347">
    <property type="entry name" value="SDR_fam"/>
</dbReference>
<accession>A0AAN1WGK8</accession>
<dbReference type="PRINTS" id="PR00081">
    <property type="entry name" value="GDHRDH"/>
</dbReference>
<dbReference type="EMBL" id="AP023086">
    <property type="protein sequence ID" value="BCD97183.1"/>
    <property type="molecule type" value="Genomic_DNA"/>
</dbReference>
<dbReference type="Pfam" id="PF13561">
    <property type="entry name" value="adh_short_C2"/>
    <property type="match status" value="1"/>
</dbReference>
<keyword evidence="4" id="KW-1185">Reference proteome</keyword>
<dbReference type="PANTHER" id="PTHR43639:SF1">
    <property type="entry name" value="SHORT-CHAIN DEHYDROGENASE_REDUCTASE FAMILY PROTEIN"/>
    <property type="match status" value="1"/>
</dbReference>
<evidence type="ECO:0000313" key="3">
    <source>
        <dbReference type="EMBL" id="BCD97183.1"/>
    </source>
</evidence>
<dbReference type="RefSeq" id="WP_236986658.1">
    <property type="nucleotide sequence ID" value="NZ_AP023086.1"/>
</dbReference>
<reference evidence="3 4" key="1">
    <citation type="journal article" date="2022" name="IScience">
        <title>An ultrasensitive nanofiber-based assay for enzymatic hydrolysis and deep-sea microbial degradation of cellulose.</title>
        <authorList>
            <person name="Tsudome M."/>
            <person name="Tachioka M."/>
            <person name="Miyazaki M."/>
            <person name="Uchimura K."/>
            <person name="Tsuda M."/>
            <person name="Takaki Y."/>
            <person name="Deguchi S."/>
        </authorList>
    </citation>
    <scope>NUCLEOTIDE SEQUENCE [LARGE SCALE GENOMIC DNA]</scope>
    <source>
        <strain evidence="3 4">GE09</strain>
    </source>
</reference>
<dbReference type="PRINTS" id="PR00080">
    <property type="entry name" value="SDRFAMILY"/>
</dbReference>
<evidence type="ECO:0000256" key="1">
    <source>
        <dbReference type="ARBA" id="ARBA00006484"/>
    </source>
</evidence>
<keyword evidence="2 3" id="KW-0560">Oxidoreductase</keyword>
<dbReference type="Gene3D" id="3.40.50.720">
    <property type="entry name" value="NAD(P)-binding Rossmann-like Domain"/>
    <property type="match status" value="1"/>
</dbReference>
<sequence>MDSAINPSAPTAIITGSAQRIGKALALALHTQGYNVVLHYFRTSAEPLANKLNAIRAGSAVTVQADLNDAAAANTITQSALQHFSRLDILVNNASSFYPTPIGSATVKQSQDLFNTNALAPFFLSQSCAAPLKEQGGCILNIADIYAETPKRQHTLYCMAKAANAMLTKSLAIELAPDVRVNGIAPGAALWPSETPPSNERDALQKIPLGRIGGTQAIVETALFLLQKGHYITGQIIAVDGGKALAGIA</sequence>
<organism evidence="3 4">
    <name type="scientific">Marinagarivorans cellulosilyticus</name>
    <dbReference type="NCBI Taxonomy" id="2721545"/>
    <lineage>
        <taxon>Bacteria</taxon>
        <taxon>Pseudomonadati</taxon>
        <taxon>Pseudomonadota</taxon>
        <taxon>Gammaproteobacteria</taxon>
        <taxon>Cellvibrionales</taxon>
        <taxon>Cellvibrionaceae</taxon>
        <taxon>Marinagarivorans</taxon>
    </lineage>
</organism>
<proteinExistence type="inferred from homology"/>
<dbReference type="NCBIfam" id="NF006598">
    <property type="entry name" value="PRK09135.1"/>
    <property type="match status" value="1"/>
</dbReference>
<dbReference type="EC" id="1.5.1.33" evidence="3"/>
<dbReference type="InterPro" id="IPR036291">
    <property type="entry name" value="NAD(P)-bd_dom_sf"/>
</dbReference>
<dbReference type="AlphaFoldDB" id="A0AAN1WGK8"/>
<evidence type="ECO:0000256" key="2">
    <source>
        <dbReference type="ARBA" id="ARBA00023002"/>
    </source>
</evidence>
<comment type="similarity">
    <text evidence="1">Belongs to the short-chain dehydrogenases/reductases (SDR) family.</text>
</comment>
<gene>
    <name evidence="3" type="ORF">MARGE09_P1384</name>
</gene>